<feature type="chain" id="PRO_5041982906" evidence="1">
    <location>
        <begin position="25"/>
        <end position="252"/>
    </location>
</feature>
<dbReference type="EMBL" id="JAWQEG010000103">
    <property type="protein sequence ID" value="KAK3894604.1"/>
    <property type="molecule type" value="Genomic_DNA"/>
</dbReference>
<organism evidence="2 3">
    <name type="scientific">Petrolisthes cinctipes</name>
    <name type="common">Flat porcelain crab</name>
    <dbReference type="NCBI Taxonomy" id="88211"/>
    <lineage>
        <taxon>Eukaryota</taxon>
        <taxon>Metazoa</taxon>
        <taxon>Ecdysozoa</taxon>
        <taxon>Arthropoda</taxon>
        <taxon>Crustacea</taxon>
        <taxon>Multicrustacea</taxon>
        <taxon>Malacostraca</taxon>
        <taxon>Eumalacostraca</taxon>
        <taxon>Eucarida</taxon>
        <taxon>Decapoda</taxon>
        <taxon>Pleocyemata</taxon>
        <taxon>Anomura</taxon>
        <taxon>Galatheoidea</taxon>
        <taxon>Porcellanidae</taxon>
        <taxon>Petrolisthes</taxon>
    </lineage>
</organism>
<protein>
    <submittedName>
        <fullName evidence="2">Uncharacterized protein</fullName>
    </submittedName>
</protein>
<dbReference type="Proteomes" id="UP001286313">
    <property type="component" value="Unassembled WGS sequence"/>
</dbReference>
<keyword evidence="3" id="KW-1185">Reference proteome</keyword>
<feature type="signal peptide" evidence="1">
    <location>
        <begin position="1"/>
        <end position="24"/>
    </location>
</feature>
<proteinExistence type="predicted"/>
<comment type="caution">
    <text evidence="2">The sequence shown here is derived from an EMBL/GenBank/DDBJ whole genome shotgun (WGS) entry which is preliminary data.</text>
</comment>
<evidence type="ECO:0000313" key="3">
    <source>
        <dbReference type="Proteomes" id="UP001286313"/>
    </source>
</evidence>
<reference evidence="2" key="1">
    <citation type="submission" date="2023-10" db="EMBL/GenBank/DDBJ databases">
        <title>Genome assemblies of two species of porcelain crab, Petrolisthes cinctipes and Petrolisthes manimaculis (Anomura: Porcellanidae).</title>
        <authorList>
            <person name="Angst P."/>
        </authorList>
    </citation>
    <scope>NUCLEOTIDE SEQUENCE</scope>
    <source>
        <strain evidence="2">PB745_01</strain>
        <tissue evidence="2">Gill</tissue>
    </source>
</reference>
<sequence>MVLKAWELVGVVLVCAGVVGGTEGGVMVMYKAVGEGLCGDNLGTHVALSVAFCAVWCSQDTKPNSPTTVTKPPTTDLNIISLATPIAAGDMSGVQPVDILNNNGKCNSNFGAVGMIRTDTDGLSLLCKNLGNELSFNQGTPTTKCDTSAAQQKCMTASCGANLYYGFELSNNEPHGPCGVFQSSKTQVNTNNCHKVMTHQEAPSSLTLDSSTWKEWKACGSGGGGTVMAMTGAEVTDTKDITSITCCELTTQ</sequence>
<gene>
    <name evidence="2" type="ORF">Pcinc_001652</name>
</gene>
<accession>A0AAE1GMX7</accession>
<keyword evidence="1" id="KW-0732">Signal</keyword>
<evidence type="ECO:0000313" key="2">
    <source>
        <dbReference type="EMBL" id="KAK3894604.1"/>
    </source>
</evidence>
<evidence type="ECO:0000256" key="1">
    <source>
        <dbReference type="SAM" id="SignalP"/>
    </source>
</evidence>
<name>A0AAE1GMX7_PETCI</name>
<dbReference type="AlphaFoldDB" id="A0AAE1GMX7"/>